<dbReference type="EMBL" id="CAJNOK010003932">
    <property type="protein sequence ID" value="CAF0920113.1"/>
    <property type="molecule type" value="Genomic_DNA"/>
</dbReference>
<dbReference type="Proteomes" id="UP000682733">
    <property type="component" value="Unassembled WGS sequence"/>
</dbReference>
<organism evidence="1 3">
    <name type="scientific">Didymodactylos carnosus</name>
    <dbReference type="NCBI Taxonomy" id="1234261"/>
    <lineage>
        <taxon>Eukaryota</taxon>
        <taxon>Metazoa</taxon>
        <taxon>Spiralia</taxon>
        <taxon>Gnathifera</taxon>
        <taxon>Rotifera</taxon>
        <taxon>Eurotatoria</taxon>
        <taxon>Bdelloidea</taxon>
        <taxon>Philodinida</taxon>
        <taxon>Philodinidae</taxon>
        <taxon>Didymodactylos</taxon>
    </lineage>
</organism>
<gene>
    <name evidence="1" type="ORF">OVA965_LOCUS10575</name>
    <name evidence="2" type="ORF">TMI583_LOCUS10572</name>
</gene>
<name>A0A8S2DAB5_9BILA</name>
<reference evidence="1" key="1">
    <citation type="submission" date="2021-02" db="EMBL/GenBank/DDBJ databases">
        <authorList>
            <person name="Nowell W R."/>
        </authorList>
    </citation>
    <scope>NUCLEOTIDE SEQUENCE</scope>
</reference>
<accession>A0A8S2DAB5</accession>
<dbReference type="SUPFAM" id="SSF49899">
    <property type="entry name" value="Concanavalin A-like lectins/glucanases"/>
    <property type="match status" value="2"/>
</dbReference>
<proteinExistence type="predicted"/>
<evidence type="ECO:0000313" key="3">
    <source>
        <dbReference type="Proteomes" id="UP000677228"/>
    </source>
</evidence>
<dbReference type="PANTHER" id="PTHR42535">
    <property type="entry name" value="OOKINETE PROTEIN, PUTATIVE-RELATED"/>
    <property type="match status" value="1"/>
</dbReference>
<sequence length="447" mass="48955">MNNPTYITETYSGKGQALQLKPSTKQHVVIQSPPNLNLSYSSFTFEVWIYGKSFSLTSDNAILGQCQTPGVGNNSCLHLVVRKGLTYLGFFFDDVSGSTLLKVNEWYHLAFVFNNTKREQIVYVNGIPDGYRTSERPYMGEGGKITIGVSEIRPTNNVDFFDGYLDQLSYVSRAKTDEEILDDATLVVYYQFENQLLDSGPLLLNGTMSTPSEYTAGMIGQALFFPPGDDGGSFFEAQRLPMLLKSSAKAFSVSMWIRPATVGASTLVHISNNPHGLVSVGNPYCMPLIGFSSTGQLIVQGLSEASNSVLLSGPDLKMNEWVHVVETYSSANGIRLHLNGTFINSTEPFSYLQNTDPIPITVILGAHVGCQPASDSLISGPYHGLIDEFRIYSRELTSTDIYKLANPFMIHTTTTRIPLTTITTTATTVLTTTTQPTTPYIATLTGD</sequence>
<evidence type="ECO:0000313" key="1">
    <source>
        <dbReference type="EMBL" id="CAF0920113.1"/>
    </source>
</evidence>
<protein>
    <recommendedName>
        <fullName evidence="4">LamG-like jellyroll fold domain-containing protein</fullName>
    </recommendedName>
</protein>
<dbReference type="AlphaFoldDB" id="A0A8S2DAB5"/>
<dbReference type="PANTHER" id="PTHR42535:SF2">
    <property type="entry name" value="CHROMOSOME UNDETERMINED SCAFFOLD_146, WHOLE GENOME SHOTGUN SEQUENCE"/>
    <property type="match status" value="1"/>
</dbReference>
<comment type="caution">
    <text evidence="1">The sequence shown here is derived from an EMBL/GenBank/DDBJ whole genome shotgun (WGS) entry which is preliminary data.</text>
</comment>
<dbReference type="Pfam" id="PF13385">
    <property type="entry name" value="Laminin_G_3"/>
    <property type="match status" value="2"/>
</dbReference>
<evidence type="ECO:0000313" key="2">
    <source>
        <dbReference type="EMBL" id="CAF3697693.1"/>
    </source>
</evidence>
<dbReference type="Proteomes" id="UP000677228">
    <property type="component" value="Unassembled WGS sequence"/>
</dbReference>
<evidence type="ECO:0008006" key="4">
    <source>
        <dbReference type="Google" id="ProtNLM"/>
    </source>
</evidence>
<dbReference type="Gene3D" id="2.60.120.200">
    <property type="match status" value="2"/>
</dbReference>
<dbReference type="EMBL" id="CAJOBA010003934">
    <property type="protein sequence ID" value="CAF3697693.1"/>
    <property type="molecule type" value="Genomic_DNA"/>
</dbReference>
<dbReference type="InterPro" id="IPR013320">
    <property type="entry name" value="ConA-like_dom_sf"/>
</dbReference>